<organism evidence="1 2">
    <name type="scientific">Vibrio cholerae</name>
    <dbReference type="NCBI Taxonomy" id="666"/>
    <lineage>
        <taxon>Bacteria</taxon>
        <taxon>Pseudomonadati</taxon>
        <taxon>Pseudomonadota</taxon>
        <taxon>Gammaproteobacteria</taxon>
        <taxon>Vibrionales</taxon>
        <taxon>Vibrionaceae</taxon>
        <taxon>Vibrio</taxon>
    </lineage>
</organism>
<protein>
    <submittedName>
        <fullName evidence="1">Uncharacterized protein</fullName>
    </submittedName>
</protein>
<dbReference type="Proteomes" id="UP000041770">
    <property type="component" value="Unassembled WGS sequence"/>
</dbReference>
<accession>A0A655V4J6</accession>
<evidence type="ECO:0000313" key="2">
    <source>
        <dbReference type="Proteomes" id="UP000041770"/>
    </source>
</evidence>
<sequence length="61" mass="6918">MIVLFAHRAVQGDHITLREKLGQLYIARTQCNRIGIGIRIKTEDLHTEPLQNAHGCHPDFA</sequence>
<name>A0A655V4J6_VIBCL</name>
<proteinExistence type="predicted"/>
<evidence type="ECO:0000313" key="1">
    <source>
        <dbReference type="EMBL" id="CSC02653.1"/>
    </source>
</evidence>
<reference evidence="1 2" key="1">
    <citation type="submission" date="2015-07" db="EMBL/GenBank/DDBJ databases">
        <authorList>
            <consortium name="Pathogen Informatics"/>
        </authorList>
    </citation>
    <scope>NUCLEOTIDE SEQUENCE [LARGE SCALE GENOMIC DNA]</scope>
    <source>
        <strain evidence="1 2">A316</strain>
    </source>
</reference>
<dbReference type="EMBL" id="CWQY01000002">
    <property type="protein sequence ID" value="CSC02653.1"/>
    <property type="molecule type" value="Genomic_DNA"/>
</dbReference>
<gene>
    <name evidence="1" type="ORF">ERS013200_00320</name>
</gene>
<dbReference type="AlphaFoldDB" id="A0A655V4J6"/>